<proteinExistence type="predicted"/>
<keyword evidence="3" id="KW-1185">Reference proteome</keyword>
<evidence type="ECO:0000313" key="3">
    <source>
        <dbReference type="Proteomes" id="UP001221757"/>
    </source>
</evidence>
<feature type="region of interest" description="Disordered" evidence="1">
    <location>
        <begin position="89"/>
        <end position="121"/>
    </location>
</feature>
<organism evidence="2 3">
    <name type="scientific">Mycena rosella</name>
    <name type="common">Pink bonnet</name>
    <name type="synonym">Agaricus rosellus</name>
    <dbReference type="NCBI Taxonomy" id="1033263"/>
    <lineage>
        <taxon>Eukaryota</taxon>
        <taxon>Fungi</taxon>
        <taxon>Dikarya</taxon>
        <taxon>Basidiomycota</taxon>
        <taxon>Agaricomycotina</taxon>
        <taxon>Agaricomycetes</taxon>
        <taxon>Agaricomycetidae</taxon>
        <taxon>Agaricales</taxon>
        <taxon>Marasmiineae</taxon>
        <taxon>Mycenaceae</taxon>
        <taxon>Mycena</taxon>
    </lineage>
</organism>
<feature type="compositionally biased region" description="Polar residues" evidence="1">
    <location>
        <begin position="102"/>
        <end position="114"/>
    </location>
</feature>
<dbReference type="AlphaFoldDB" id="A0AAD7CN92"/>
<sequence>MPRYPGGHEERLHSDAPSRVPSELLLPPISALLQPAQTAQSPARAPSFFAGPASFEQAAFPQAAPYQSNPLFLPDSRGPTPFTYRTPTPFTREPTAFPQAAPRQSASGPRQSTDFIDDAPLPQSVQPLERQIQRRDIVDSEELAEHYDQQAASYLQDMEAEEQHLVPLSDTAQDLARDPELRRAIEQAVLETMPKPAPTLPPHENESAARTAFRLKQLLPAASKDAVEIGTWIRFRESRKSKPVLAFTVANNQVLLERETVRFPRPLLKARNPCVFPTIEEVAPFLGAFHEFREVMTAARFIGPAFALQPGDRAIVLPPAGTLAGADVWITQIQDFVHEGSDRYTRLKGAPIEGKDVVRLAHLSPHYRGTMLSSIAGTMPS</sequence>
<feature type="compositionally biased region" description="Low complexity" evidence="1">
    <location>
        <begin position="89"/>
        <end position="98"/>
    </location>
</feature>
<evidence type="ECO:0000256" key="1">
    <source>
        <dbReference type="SAM" id="MobiDB-lite"/>
    </source>
</evidence>
<feature type="compositionally biased region" description="Basic and acidic residues" evidence="1">
    <location>
        <begin position="1"/>
        <end position="16"/>
    </location>
</feature>
<protein>
    <submittedName>
        <fullName evidence="2">Uncharacterized protein</fullName>
    </submittedName>
</protein>
<reference evidence="2" key="1">
    <citation type="submission" date="2023-03" db="EMBL/GenBank/DDBJ databases">
        <title>Massive genome expansion in bonnet fungi (Mycena s.s.) driven by repeated elements and novel gene families across ecological guilds.</title>
        <authorList>
            <consortium name="Lawrence Berkeley National Laboratory"/>
            <person name="Harder C.B."/>
            <person name="Miyauchi S."/>
            <person name="Viragh M."/>
            <person name="Kuo A."/>
            <person name="Thoen E."/>
            <person name="Andreopoulos B."/>
            <person name="Lu D."/>
            <person name="Skrede I."/>
            <person name="Drula E."/>
            <person name="Henrissat B."/>
            <person name="Morin E."/>
            <person name="Kohler A."/>
            <person name="Barry K."/>
            <person name="LaButti K."/>
            <person name="Morin E."/>
            <person name="Salamov A."/>
            <person name="Lipzen A."/>
            <person name="Mereny Z."/>
            <person name="Hegedus B."/>
            <person name="Baldrian P."/>
            <person name="Stursova M."/>
            <person name="Weitz H."/>
            <person name="Taylor A."/>
            <person name="Grigoriev I.V."/>
            <person name="Nagy L.G."/>
            <person name="Martin F."/>
            <person name="Kauserud H."/>
        </authorList>
    </citation>
    <scope>NUCLEOTIDE SEQUENCE</scope>
    <source>
        <strain evidence="2">CBHHK067</strain>
    </source>
</reference>
<dbReference type="EMBL" id="JARKIE010000324">
    <property type="protein sequence ID" value="KAJ7654275.1"/>
    <property type="molecule type" value="Genomic_DNA"/>
</dbReference>
<accession>A0AAD7CN92</accession>
<dbReference type="Proteomes" id="UP001221757">
    <property type="component" value="Unassembled WGS sequence"/>
</dbReference>
<comment type="caution">
    <text evidence="2">The sequence shown here is derived from an EMBL/GenBank/DDBJ whole genome shotgun (WGS) entry which is preliminary data.</text>
</comment>
<name>A0AAD7CN92_MYCRO</name>
<feature type="region of interest" description="Disordered" evidence="1">
    <location>
        <begin position="1"/>
        <end position="22"/>
    </location>
</feature>
<gene>
    <name evidence="2" type="ORF">B0H17DRAFT_1214429</name>
</gene>
<evidence type="ECO:0000313" key="2">
    <source>
        <dbReference type="EMBL" id="KAJ7654275.1"/>
    </source>
</evidence>